<evidence type="ECO:0000256" key="1">
    <source>
        <dbReference type="SAM" id="MobiDB-lite"/>
    </source>
</evidence>
<evidence type="ECO:0000313" key="2">
    <source>
        <dbReference type="EMBL" id="KAF2101690.1"/>
    </source>
</evidence>
<feature type="region of interest" description="Disordered" evidence="1">
    <location>
        <begin position="77"/>
        <end position="100"/>
    </location>
</feature>
<feature type="compositionally biased region" description="Polar residues" evidence="1">
    <location>
        <begin position="77"/>
        <end position="95"/>
    </location>
</feature>
<dbReference type="EMBL" id="ML978123">
    <property type="protein sequence ID" value="KAF2101690.1"/>
    <property type="molecule type" value="Genomic_DNA"/>
</dbReference>
<reference evidence="2" key="1">
    <citation type="journal article" date="2020" name="Stud. Mycol.">
        <title>101 Dothideomycetes genomes: a test case for predicting lifestyles and emergence of pathogens.</title>
        <authorList>
            <person name="Haridas S."/>
            <person name="Albert R."/>
            <person name="Binder M."/>
            <person name="Bloem J."/>
            <person name="Labutti K."/>
            <person name="Salamov A."/>
            <person name="Andreopoulos B."/>
            <person name="Baker S."/>
            <person name="Barry K."/>
            <person name="Bills G."/>
            <person name="Bluhm B."/>
            <person name="Cannon C."/>
            <person name="Castanera R."/>
            <person name="Culley D."/>
            <person name="Daum C."/>
            <person name="Ezra D."/>
            <person name="Gonzalez J."/>
            <person name="Henrissat B."/>
            <person name="Kuo A."/>
            <person name="Liang C."/>
            <person name="Lipzen A."/>
            <person name="Lutzoni F."/>
            <person name="Magnuson J."/>
            <person name="Mondo S."/>
            <person name="Nolan M."/>
            <person name="Ohm R."/>
            <person name="Pangilinan J."/>
            <person name="Park H.-J."/>
            <person name="Ramirez L."/>
            <person name="Alfaro M."/>
            <person name="Sun H."/>
            <person name="Tritt A."/>
            <person name="Yoshinaga Y."/>
            <person name="Zwiers L.-H."/>
            <person name="Turgeon B."/>
            <person name="Goodwin S."/>
            <person name="Spatafora J."/>
            <person name="Crous P."/>
            <person name="Grigoriev I."/>
        </authorList>
    </citation>
    <scope>NUCLEOTIDE SEQUENCE</scope>
    <source>
        <strain evidence="2">CBS 133067</strain>
    </source>
</reference>
<proteinExistence type="predicted"/>
<dbReference type="Proteomes" id="UP000799772">
    <property type="component" value="Unassembled WGS sequence"/>
</dbReference>
<dbReference type="AlphaFoldDB" id="A0A9P4IHJ5"/>
<keyword evidence="3" id="KW-1185">Reference proteome</keyword>
<name>A0A9P4IHJ5_9PEZI</name>
<organism evidence="2 3">
    <name type="scientific">Rhizodiscina lignyota</name>
    <dbReference type="NCBI Taxonomy" id="1504668"/>
    <lineage>
        <taxon>Eukaryota</taxon>
        <taxon>Fungi</taxon>
        <taxon>Dikarya</taxon>
        <taxon>Ascomycota</taxon>
        <taxon>Pezizomycotina</taxon>
        <taxon>Dothideomycetes</taxon>
        <taxon>Pleosporomycetidae</taxon>
        <taxon>Aulographales</taxon>
        <taxon>Rhizodiscinaceae</taxon>
        <taxon>Rhizodiscina</taxon>
    </lineage>
</organism>
<accession>A0A9P4IHJ5</accession>
<evidence type="ECO:0000313" key="3">
    <source>
        <dbReference type="Proteomes" id="UP000799772"/>
    </source>
</evidence>
<comment type="caution">
    <text evidence="2">The sequence shown here is derived from an EMBL/GenBank/DDBJ whole genome shotgun (WGS) entry which is preliminary data.</text>
</comment>
<sequence>MDEAGNEAHHSFNLLKSNVVFLRYAGRKSCASASQHCTLLFERSCPSGGDTQNETRFRRNTVSQSAMLASGENKFLSQSIAPNSTARTDPQSSRVSTEEYSEQVEASSQNAVNAHSAQMVGMCVAGWLAIVAAEPGRRATSFCDRARRDASRLHAARDTKEVL</sequence>
<protein>
    <submittedName>
        <fullName evidence="2">Uncharacterized protein</fullName>
    </submittedName>
</protein>
<gene>
    <name evidence="2" type="ORF">NA57DRAFT_53642</name>
</gene>